<dbReference type="EMBL" id="CH902617">
    <property type="protein sequence ID" value="EDV42683.1"/>
    <property type="molecule type" value="Genomic_DNA"/>
</dbReference>
<reference evidence="5 6" key="1">
    <citation type="journal article" date="2007" name="Nature">
        <title>Evolution of genes and genomes on the Drosophila phylogeny.</title>
        <authorList>
            <consortium name="Drosophila 12 Genomes Consortium"/>
            <person name="Clark A.G."/>
            <person name="Eisen M.B."/>
            <person name="Smith D.R."/>
            <person name="Bergman C.M."/>
            <person name="Oliver B."/>
            <person name="Markow T.A."/>
            <person name="Kaufman T.C."/>
            <person name="Kellis M."/>
            <person name="Gelbart W."/>
            <person name="Iyer V.N."/>
            <person name="Pollard D.A."/>
            <person name="Sackton T.B."/>
            <person name="Larracuente A.M."/>
            <person name="Singh N.D."/>
            <person name="Abad J.P."/>
            <person name="Abt D.N."/>
            <person name="Adryan B."/>
            <person name="Aguade M."/>
            <person name="Akashi H."/>
            <person name="Anderson W.W."/>
            <person name="Aquadro C.F."/>
            <person name="Ardell D.H."/>
            <person name="Arguello R."/>
            <person name="Artieri C.G."/>
            <person name="Barbash D.A."/>
            <person name="Barker D."/>
            <person name="Barsanti P."/>
            <person name="Batterham P."/>
            <person name="Batzoglou S."/>
            <person name="Begun D."/>
            <person name="Bhutkar A."/>
            <person name="Blanco E."/>
            <person name="Bosak S.A."/>
            <person name="Bradley R.K."/>
            <person name="Brand A.D."/>
            <person name="Brent M.R."/>
            <person name="Brooks A.N."/>
            <person name="Brown R.H."/>
            <person name="Butlin R.K."/>
            <person name="Caggese C."/>
            <person name="Calvi B.R."/>
            <person name="Bernardo de Carvalho A."/>
            <person name="Caspi A."/>
            <person name="Castrezana S."/>
            <person name="Celniker S.E."/>
            <person name="Chang J.L."/>
            <person name="Chapple C."/>
            <person name="Chatterji S."/>
            <person name="Chinwalla A."/>
            <person name="Civetta A."/>
            <person name="Clifton S.W."/>
            <person name="Comeron J.M."/>
            <person name="Costello J.C."/>
            <person name="Coyne J.A."/>
            <person name="Daub J."/>
            <person name="David R.G."/>
            <person name="Delcher A.L."/>
            <person name="Delehaunty K."/>
            <person name="Do C.B."/>
            <person name="Ebling H."/>
            <person name="Edwards K."/>
            <person name="Eickbush T."/>
            <person name="Evans J.D."/>
            <person name="Filipski A."/>
            <person name="Findeiss S."/>
            <person name="Freyhult E."/>
            <person name="Fulton L."/>
            <person name="Fulton R."/>
            <person name="Garcia A.C."/>
            <person name="Gardiner A."/>
            <person name="Garfield D.A."/>
            <person name="Garvin B.E."/>
            <person name="Gibson G."/>
            <person name="Gilbert D."/>
            <person name="Gnerre S."/>
            <person name="Godfrey J."/>
            <person name="Good R."/>
            <person name="Gotea V."/>
            <person name="Gravely B."/>
            <person name="Greenberg A.J."/>
            <person name="Griffiths-Jones S."/>
            <person name="Gross S."/>
            <person name="Guigo R."/>
            <person name="Gustafson E.A."/>
            <person name="Haerty W."/>
            <person name="Hahn M.W."/>
            <person name="Halligan D.L."/>
            <person name="Halpern A.L."/>
            <person name="Halter G.M."/>
            <person name="Han M.V."/>
            <person name="Heger A."/>
            <person name="Hillier L."/>
            <person name="Hinrichs A.S."/>
            <person name="Holmes I."/>
            <person name="Hoskins R.A."/>
            <person name="Hubisz M.J."/>
            <person name="Hultmark D."/>
            <person name="Huntley M.A."/>
            <person name="Jaffe D.B."/>
            <person name="Jagadeeshan S."/>
            <person name="Jeck W.R."/>
            <person name="Johnson J."/>
            <person name="Jones C.D."/>
            <person name="Jordan W.C."/>
            <person name="Karpen G.H."/>
            <person name="Kataoka E."/>
            <person name="Keightley P.D."/>
            <person name="Kheradpour P."/>
            <person name="Kirkness E.F."/>
            <person name="Koerich L.B."/>
            <person name="Kristiansen K."/>
            <person name="Kudrna D."/>
            <person name="Kulathinal R.J."/>
            <person name="Kumar S."/>
            <person name="Kwok R."/>
            <person name="Lander E."/>
            <person name="Langley C.H."/>
            <person name="Lapoint R."/>
            <person name="Lazzaro B.P."/>
            <person name="Lee S.J."/>
            <person name="Levesque L."/>
            <person name="Li R."/>
            <person name="Lin C.F."/>
            <person name="Lin M.F."/>
            <person name="Lindblad-Toh K."/>
            <person name="Llopart A."/>
            <person name="Long M."/>
            <person name="Low L."/>
            <person name="Lozovsky E."/>
            <person name="Lu J."/>
            <person name="Luo M."/>
            <person name="Machado C.A."/>
            <person name="Makalowski W."/>
            <person name="Marzo M."/>
            <person name="Matsuda M."/>
            <person name="Matzkin L."/>
            <person name="McAllister B."/>
            <person name="McBride C.S."/>
            <person name="McKernan B."/>
            <person name="McKernan K."/>
            <person name="Mendez-Lago M."/>
            <person name="Minx P."/>
            <person name="Mollenhauer M.U."/>
            <person name="Montooth K."/>
            <person name="Mount S.M."/>
            <person name="Mu X."/>
            <person name="Myers E."/>
            <person name="Negre B."/>
            <person name="Newfeld S."/>
            <person name="Nielsen R."/>
            <person name="Noor M.A."/>
            <person name="O'Grady P."/>
            <person name="Pachter L."/>
            <person name="Papaceit M."/>
            <person name="Parisi M.J."/>
            <person name="Parisi M."/>
            <person name="Parts L."/>
            <person name="Pedersen J.S."/>
            <person name="Pesole G."/>
            <person name="Phillippy A.M."/>
            <person name="Ponting C.P."/>
            <person name="Pop M."/>
            <person name="Porcelli D."/>
            <person name="Powell J.R."/>
            <person name="Prohaska S."/>
            <person name="Pruitt K."/>
            <person name="Puig M."/>
            <person name="Quesneville H."/>
            <person name="Ram K.R."/>
            <person name="Rand D."/>
            <person name="Rasmussen M.D."/>
            <person name="Reed L.K."/>
            <person name="Reenan R."/>
            <person name="Reily A."/>
            <person name="Remington K.A."/>
            <person name="Rieger T.T."/>
            <person name="Ritchie M.G."/>
            <person name="Robin C."/>
            <person name="Rogers Y.H."/>
            <person name="Rohde C."/>
            <person name="Rozas J."/>
            <person name="Rubenfield M.J."/>
            <person name="Ruiz A."/>
            <person name="Russo S."/>
            <person name="Salzberg S.L."/>
            <person name="Sanchez-Gracia A."/>
            <person name="Saranga D.J."/>
            <person name="Sato H."/>
            <person name="Schaeffer S.W."/>
            <person name="Schatz M.C."/>
            <person name="Schlenke T."/>
            <person name="Schwartz R."/>
            <person name="Segarra C."/>
            <person name="Singh R.S."/>
            <person name="Sirot L."/>
            <person name="Sirota M."/>
            <person name="Sisneros N.B."/>
            <person name="Smith C.D."/>
            <person name="Smith T.F."/>
            <person name="Spieth J."/>
            <person name="Stage D.E."/>
            <person name="Stark A."/>
            <person name="Stephan W."/>
            <person name="Strausberg R.L."/>
            <person name="Strempel S."/>
            <person name="Sturgill D."/>
            <person name="Sutton G."/>
            <person name="Sutton G.G."/>
            <person name="Tao W."/>
            <person name="Teichmann S."/>
            <person name="Tobari Y.N."/>
            <person name="Tomimura Y."/>
            <person name="Tsolas J.M."/>
            <person name="Valente V.L."/>
            <person name="Venter E."/>
            <person name="Venter J.C."/>
            <person name="Vicario S."/>
            <person name="Vieira F.G."/>
            <person name="Vilella A.J."/>
            <person name="Villasante A."/>
            <person name="Walenz B."/>
            <person name="Wang J."/>
            <person name="Wasserman M."/>
            <person name="Watts T."/>
            <person name="Wilson D."/>
            <person name="Wilson R.K."/>
            <person name="Wing R.A."/>
            <person name="Wolfner M.F."/>
            <person name="Wong A."/>
            <person name="Wong G.K."/>
            <person name="Wu C.I."/>
            <person name="Wu G."/>
            <person name="Yamamoto D."/>
            <person name="Yang H.P."/>
            <person name="Yang S.P."/>
            <person name="Yorke J.A."/>
            <person name="Yoshida K."/>
            <person name="Zdobnov E."/>
            <person name="Zhang P."/>
            <person name="Zhang Y."/>
            <person name="Zimin A.V."/>
            <person name="Baldwin J."/>
            <person name="Abdouelleil A."/>
            <person name="Abdulkadir J."/>
            <person name="Abebe A."/>
            <person name="Abera B."/>
            <person name="Abreu J."/>
            <person name="Acer S.C."/>
            <person name="Aftuck L."/>
            <person name="Alexander A."/>
            <person name="An P."/>
            <person name="Anderson E."/>
            <person name="Anderson S."/>
            <person name="Arachi H."/>
            <person name="Azer M."/>
            <person name="Bachantsang P."/>
            <person name="Barry A."/>
            <person name="Bayul T."/>
            <person name="Berlin A."/>
            <person name="Bessette D."/>
            <person name="Bloom T."/>
            <person name="Blye J."/>
            <person name="Boguslavskiy L."/>
            <person name="Bonnet C."/>
            <person name="Boukhgalter B."/>
            <person name="Bourzgui I."/>
            <person name="Brown A."/>
            <person name="Cahill P."/>
            <person name="Channer S."/>
            <person name="Cheshatsang Y."/>
            <person name="Chuda L."/>
            <person name="Citroen M."/>
            <person name="Collymore A."/>
            <person name="Cooke P."/>
            <person name="Costello M."/>
            <person name="D'Aco K."/>
            <person name="Daza R."/>
            <person name="De Haan G."/>
            <person name="DeGray S."/>
            <person name="DeMaso C."/>
            <person name="Dhargay N."/>
            <person name="Dooley K."/>
            <person name="Dooley E."/>
            <person name="Doricent M."/>
            <person name="Dorje P."/>
            <person name="Dorjee K."/>
            <person name="Dupes A."/>
            <person name="Elong R."/>
            <person name="Falk J."/>
            <person name="Farina A."/>
            <person name="Faro S."/>
            <person name="Ferguson D."/>
            <person name="Fisher S."/>
            <person name="Foley C.D."/>
            <person name="Franke A."/>
            <person name="Friedrich D."/>
            <person name="Gadbois L."/>
            <person name="Gearin G."/>
            <person name="Gearin C.R."/>
            <person name="Giannoukos G."/>
            <person name="Goode T."/>
            <person name="Graham J."/>
            <person name="Grandbois E."/>
            <person name="Grewal S."/>
            <person name="Gyaltsen K."/>
            <person name="Hafez N."/>
            <person name="Hagos B."/>
            <person name="Hall J."/>
            <person name="Henson C."/>
            <person name="Hollinger A."/>
            <person name="Honan T."/>
            <person name="Huard M.D."/>
            <person name="Hughes L."/>
            <person name="Hurhula B."/>
            <person name="Husby M.E."/>
            <person name="Kamat A."/>
            <person name="Kanga B."/>
            <person name="Kashin S."/>
            <person name="Khazanovich D."/>
            <person name="Kisner P."/>
            <person name="Lance K."/>
            <person name="Lara M."/>
            <person name="Lee W."/>
            <person name="Lennon N."/>
            <person name="Letendre F."/>
            <person name="LeVine R."/>
            <person name="Lipovsky A."/>
            <person name="Liu X."/>
            <person name="Liu J."/>
            <person name="Liu S."/>
            <person name="Lokyitsang T."/>
            <person name="Lokyitsang Y."/>
            <person name="Lubonja R."/>
            <person name="Lui A."/>
            <person name="MacDonald P."/>
            <person name="Magnisalis V."/>
            <person name="Maru K."/>
            <person name="Matthews C."/>
            <person name="McCusker W."/>
            <person name="McDonough S."/>
            <person name="Mehta T."/>
            <person name="Meldrim J."/>
            <person name="Meneus L."/>
            <person name="Mihai O."/>
            <person name="Mihalev A."/>
            <person name="Mihova T."/>
            <person name="Mittelman R."/>
            <person name="Mlenga V."/>
            <person name="Montmayeur A."/>
            <person name="Mulrain L."/>
            <person name="Navidi A."/>
            <person name="Naylor J."/>
            <person name="Negash T."/>
            <person name="Nguyen T."/>
            <person name="Nguyen N."/>
            <person name="Nicol R."/>
            <person name="Norbu C."/>
            <person name="Norbu N."/>
            <person name="Novod N."/>
            <person name="O'Neill B."/>
            <person name="Osman S."/>
            <person name="Markiewicz E."/>
            <person name="Oyono O.L."/>
            <person name="Patti C."/>
            <person name="Phunkhang P."/>
            <person name="Pierre F."/>
            <person name="Priest M."/>
            <person name="Raghuraman S."/>
            <person name="Rege F."/>
            <person name="Reyes R."/>
            <person name="Rise C."/>
            <person name="Rogov P."/>
            <person name="Ross K."/>
            <person name="Ryan E."/>
            <person name="Settipalli S."/>
            <person name="Shea T."/>
            <person name="Sherpa N."/>
            <person name="Shi L."/>
            <person name="Shih D."/>
            <person name="Sparrow T."/>
            <person name="Spaulding J."/>
            <person name="Stalker J."/>
            <person name="Stange-Thomann N."/>
            <person name="Stavropoulos S."/>
            <person name="Stone C."/>
            <person name="Strader C."/>
            <person name="Tesfaye S."/>
            <person name="Thomson T."/>
            <person name="Thoulutsang Y."/>
            <person name="Thoulutsang D."/>
            <person name="Topham K."/>
            <person name="Topping I."/>
            <person name="Tsamla T."/>
            <person name="Vassiliev H."/>
            <person name="Vo A."/>
            <person name="Wangchuk T."/>
            <person name="Wangdi T."/>
            <person name="Weiand M."/>
            <person name="Wilkinson J."/>
            <person name="Wilson A."/>
            <person name="Yadav S."/>
            <person name="Young G."/>
            <person name="Yu Q."/>
            <person name="Zembek L."/>
            <person name="Zhong D."/>
            <person name="Zimmer A."/>
            <person name="Zwirko Z."/>
            <person name="Jaffe D.B."/>
            <person name="Alvarez P."/>
            <person name="Brockman W."/>
            <person name="Butler J."/>
            <person name="Chin C."/>
            <person name="Gnerre S."/>
            <person name="Grabherr M."/>
            <person name="Kleber M."/>
            <person name="Mauceli E."/>
            <person name="MacCallum I."/>
        </authorList>
    </citation>
    <scope>NUCLEOTIDE SEQUENCE [LARGE SCALE GENOMIC DNA]</scope>
    <source>
        <strain evidence="6">Tucson 14024-0371.13</strain>
    </source>
</reference>
<keyword evidence="6" id="KW-1185">Reference proteome</keyword>
<dbReference type="STRING" id="7217.B3LWP5"/>
<evidence type="ECO:0000256" key="3">
    <source>
        <dbReference type="ARBA" id="ARBA00022737"/>
    </source>
</evidence>
<dbReference type="KEGG" id="dan:6499694"/>
<dbReference type="InParanoid" id="B3LWP5"/>
<dbReference type="Proteomes" id="UP000007801">
    <property type="component" value="Unassembled WGS sequence"/>
</dbReference>
<evidence type="ECO:0000256" key="4">
    <source>
        <dbReference type="ARBA" id="ARBA00023242"/>
    </source>
</evidence>
<dbReference type="SMART" id="SM00320">
    <property type="entry name" value="WD40"/>
    <property type="match status" value="7"/>
</dbReference>
<gene>
    <name evidence="5" type="primary">Dana\GF16901</name>
    <name evidence="5" type="synonym">dana_GLEANR_18167</name>
    <name evidence="5" type="ORF">GF16901</name>
</gene>
<dbReference type="InterPro" id="IPR036322">
    <property type="entry name" value="WD40_repeat_dom_sf"/>
</dbReference>
<evidence type="ECO:0000313" key="5">
    <source>
        <dbReference type="EMBL" id="EDV42683.1"/>
    </source>
</evidence>
<keyword evidence="2" id="KW-0853">WD repeat</keyword>
<dbReference type="OMA" id="HDGDVMD"/>
<evidence type="ECO:0000313" key="6">
    <source>
        <dbReference type="Proteomes" id="UP000007801"/>
    </source>
</evidence>
<accession>B3LWP5</accession>
<protein>
    <submittedName>
        <fullName evidence="5">Uncharacterized protein</fullName>
    </submittedName>
</protein>
<dbReference type="GeneID" id="6499694"/>
<dbReference type="InterPro" id="IPR001680">
    <property type="entry name" value="WD40_rpt"/>
</dbReference>
<dbReference type="PANTHER" id="PTHR22652:SF0">
    <property type="entry name" value="NUCLEOPORIN NUP43"/>
    <property type="match status" value="1"/>
</dbReference>
<dbReference type="GO" id="GO:0031080">
    <property type="term" value="C:nuclear pore outer ring"/>
    <property type="evidence" value="ECO:0007669"/>
    <property type="project" value="TreeGrafter"/>
</dbReference>
<dbReference type="InterPro" id="IPR015943">
    <property type="entry name" value="WD40/YVTN_repeat-like_dom_sf"/>
</dbReference>
<dbReference type="PANTHER" id="PTHR22652">
    <property type="entry name" value="NUCLEOPORIN NUP43"/>
    <property type="match status" value="1"/>
</dbReference>
<evidence type="ECO:0000256" key="2">
    <source>
        <dbReference type="ARBA" id="ARBA00022574"/>
    </source>
</evidence>
<evidence type="ECO:0000256" key="1">
    <source>
        <dbReference type="ARBA" id="ARBA00004123"/>
    </source>
</evidence>
<dbReference type="OrthoDB" id="9890280at2759"/>
<keyword evidence="4" id="KW-0539">Nucleus</keyword>
<comment type="subcellular location">
    <subcellularLocation>
        <location evidence="1">Nucleus</location>
    </subcellularLocation>
</comment>
<dbReference type="PhylomeDB" id="B3LWP5"/>
<dbReference type="SMR" id="B3LWP5"/>
<dbReference type="eggNOG" id="KOG4714">
    <property type="taxonomic scope" value="Eukaryota"/>
</dbReference>
<dbReference type="CTD" id="348995"/>
<dbReference type="FunCoup" id="B3LWP5">
    <property type="interactions" value="2040"/>
</dbReference>
<name>B3LWP5_DROAN</name>
<dbReference type="SUPFAM" id="SSF50978">
    <property type="entry name" value="WD40 repeat-like"/>
    <property type="match status" value="1"/>
</dbReference>
<organism evidence="5 6">
    <name type="scientific">Drosophila ananassae</name>
    <name type="common">Fruit fly</name>
    <dbReference type="NCBI Taxonomy" id="7217"/>
    <lineage>
        <taxon>Eukaryota</taxon>
        <taxon>Metazoa</taxon>
        <taxon>Ecdysozoa</taxon>
        <taxon>Arthropoda</taxon>
        <taxon>Hexapoda</taxon>
        <taxon>Insecta</taxon>
        <taxon>Pterygota</taxon>
        <taxon>Neoptera</taxon>
        <taxon>Endopterygota</taxon>
        <taxon>Diptera</taxon>
        <taxon>Brachycera</taxon>
        <taxon>Muscomorpha</taxon>
        <taxon>Ephydroidea</taxon>
        <taxon>Drosophilidae</taxon>
        <taxon>Drosophila</taxon>
        <taxon>Sophophora</taxon>
    </lineage>
</organism>
<dbReference type="AlphaFoldDB" id="B3LWP5"/>
<dbReference type="Gene3D" id="2.130.10.10">
    <property type="entry name" value="YVTN repeat-like/Quinoprotein amine dehydrogenase"/>
    <property type="match status" value="1"/>
</dbReference>
<dbReference type="HOGENOM" id="CLU_060663_0_0_1"/>
<sequence>MSANVSTHYISEKVARVRWLPEQLQQSERFITGSWDMERNFVRLWKLQSNQYATANTAAATDNVELMPRCMDKVSVEDDVTGMEFVDKDTLAVTTADGRLSLMNVQRAVEEDQIHFTARSEQLHRFERSQDPAPCTDISVYGTDIATAGEDGCVNILSSSNIRQVKRHIEADSLALFAVSFISQNQLVAANRMGVIRMLDVRVASEAQPKVNFMVACKDDKNSNFVSSITSHPMQQHILLCGTEEGSITVWDLRNLDYPASYLNAHSSPITDIGFHRKDPSKLFTAAEAGEVWMWSENKALTCDNQKDGSSAWLSGDRVKSLVGVEGVLTNIRKAINSFDVHGTRLVCGGDSEAVYLIDDIV</sequence>
<proteinExistence type="predicted"/>
<keyword evidence="3" id="KW-0677">Repeat</keyword>